<dbReference type="AlphaFoldDB" id="A0A2P2QZC3"/>
<feature type="compositionally biased region" description="Basic residues" evidence="1">
    <location>
        <begin position="11"/>
        <end position="29"/>
    </location>
</feature>
<organism evidence="2">
    <name type="scientific">Rhizophora mucronata</name>
    <name type="common">Asiatic mangrove</name>
    <dbReference type="NCBI Taxonomy" id="61149"/>
    <lineage>
        <taxon>Eukaryota</taxon>
        <taxon>Viridiplantae</taxon>
        <taxon>Streptophyta</taxon>
        <taxon>Embryophyta</taxon>
        <taxon>Tracheophyta</taxon>
        <taxon>Spermatophyta</taxon>
        <taxon>Magnoliopsida</taxon>
        <taxon>eudicotyledons</taxon>
        <taxon>Gunneridae</taxon>
        <taxon>Pentapetalae</taxon>
        <taxon>rosids</taxon>
        <taxon>fabids</taxon>
        <taxon>Malpighiales</taxon>
        <taxon>Rhizophoraceae</taxon>
        <taxon>Rhizophora</taxon>
    </lineage>
</organism>
<evidence type="ECO:0000256" key="1">
    <source>
        <dbReference type="SAM" id="MobiDB-lite"/>
    </source>
</evidence>
<feature type="region of interest" description="Disordered" evidence="1">
    <location>
        <begin position="1"/>
        <end position="29"/>
    </location>
</feature>
<evidence type="ECO:0000313" key="2">
    <source>
        <dbReference type="EMBL" id="MBX72356.1"/>
    </source>
</evidence>
<proteinExistence type="predicted"/>
<accession>A0A2P2QZC3</accession>
<name>A0A2P2QZC3_RHIMU</name>
<sequence>MLASENTHTIGIKKLKERMTGRKKGKSSP</sequence>
<protein>
    <submittedName>
        <fullName evidence="2">Uncharacterized protein</fullName>
    </submittedName>
</protein>
<reference evidence="2" key="1">
    <citation type="submission" date="2018-02" db="EMBL/GenBank/DDBJ databases">
        <title>Rhizophora mucronata_Transcriptome.</title>
        <authorList>
            <person name="Meera S.P."/>
            <person name="Sreeshan A."/>
            <person name="Augustine A."/>
        </authorList>
    </citation>
    <scope>NUCLEOTIDE SEQUENCE</scope>
    <source>
        <tissue evidence="2">Leaf</tissue>
    </source>
</reference>
<dbReference type="EMBL" id="GGEC01091872">
    <property type="protein sequence ID" value="MBX72356.1"/>
    <property type="molecule type" value="Transcribed_RNA"/>
</dbReference>